<gene>
    <name evidence="2" type="ORF">FZC84_12060</name>
</gene>
<dbReference type="Proteomes" id="UP000325182">
    <property type="component" value="Unassembled WGS sequence"/>
</dbReference>
<keyword evidence="1" id="KW-0175">Coiled coil</keyword>
<proteinExistence type="predicted"/>
<dbReference type="AlphaFoldDB" id="A0A5D4MBK4"/>
<evidence type="ECO:0000256" key="1">
    <source>
        <dbReference type="SAM" id="Coils"/>
    </source>
</evidence>
<dbReference type="RefSeq" id="WP_148954022.1">
    <property type="nucleotide sequence ID" value="NZ_VTEG01000007.1"/>
</dbReference>
<protein>
    <submittedName>
        <fullName evidence="2">Uncharacterized protein</fullName>
    </submittedName>
</protein>
<comment type="caution">
    <text evidence="2">The sequence shown here is derived from an EMBL/GenBank/DDBJ whole genome shotgun (WGS) entry which is preliminary data.</text>
</comment>
<accession>A0A5D4MBK4</accession>
<organism evidence="2 3">
    <name type="scientific">Rossellomorea vietnamensis</name>
    <dbReference type="NCBI Taxonomy" id="218284"/>
    <lineage>
        <taxon>Bacteria</taxon>
        <taxon>Bacillati</taxon>
        <taxon>Bacillota</taxon>
        <taxon>Bacilli</taxon>
        <taxon>Bacillales</taxon>
        <taxon>Bacillaceae</taxon>
        <taxon>Rossellomorea</taxon>
    </lineage>
</organism>
<sequence>MSKYMEQDQETSLQEKMCAMDLLVRTALAIHFDDVKGAKEILSDINKSLNSIEKMQARKENYDQLQQVATNLAKKGLLVSIVTRRLD</sequence>
<reference evidence="2 3" key="1">
    <citation type="submission" date="2019-08" db="EMBL/GenBank/DDBJ databases">
        <title>Bacillus genomes from the desert of Cuatro Cienegas, Coahuila.</title>
        <authorList>
            <person name="Olmedo-Alvarez G."/>
        </authorList>
    </citation>
    <scope>NUCLEOTIDE SEQUENCE [LARGE SCALE GENOMIC DNA]</scope>
    <source>
        <strain evidence="2 3">CH128b_4D</strain>
    </source>
</reference>
<feature type="coiled-coil region" evidence="1">
    <location>
        <begin position="45"/>
        <end position="75"/>
    </location>
</feature>
<evidence type="ECO:0000313" key="2">
    <source>
        <dbReference type="EMBL" id="TYR99102.1"/>
    </source>
</evidence>
<dbReference type="EMBL" id="VTEG01000007">
    <property type="protein sequence ID" value="TYR99102.1"/>
    <property type="molecule type" value="Genomic_DNA"/>
</dbReference>
<name>A0A5D4MBK4_9BACI</name>
<evidence type="ECO:0000313" key="3">
    <source>
        <dbReference type="Proteomes" id="UP000325182"/>
    </source>
</evidence>